<dbReference type="AlphaFoldDB" id="A0A7I8JXM5"/>
<evidence type="ECO:0000313" key="3">
    <source>
        <dbReference type="Proteomes" id="UP000663760"/>
    </source>
</evidence>
<dbReference type="PANTHER" id="PTHR36776:SF1">
    <property type="entry name" value="EXPRESSED PROTEIN"/>
    <property type="match status" value="1"/>
</dbReference>
<dbReference type="Proteomes" id="UP000663760">
    <property type="component" value="Chromosome 1"/>
</dbReference>
<evidence type="ECO:0000256" key="1">
    <source>
        <dbReference type="SAM" id="MobiDB-lite"/>
    </source>
</evidence>
<dbReference type="OrthoDB" id="41419at2759"/>
<protein>
    <submittedName>
        <fullName evidence="2">Uncharacterized protein</fullName>
    </submittedName>
</protein>
<name>A0A7I8JXM5_SPIIN</name>
<feature type="region of interest" description="Disordered" evidence="1">
    <location>
        <begin position="1"/>
        <end position="25"/>
    </location>
</feature>
<reference evidence="2" key="1">
    <citation type="submission" date="2020-02" db="EMBL/GenBank/DDBJ databases">
        <authorList>
            <person name="Scholz U."/>
            <person name="Mascher M."/>
            <person name="Fiebig A."/>
        </authorList>
    </citation>
    <scope>NUCLEOTIDE SEQUENCE</scope>
</reference>
<evidence type="ECO:0000313" key="2">
    <source>
        <dbReference type="EMBL" id="CAA7388650.1"/>
    </source>
</evidence>
<proteinExistence type="predicted"/>
<sequence length="189" mass="20662">MGSPLPLPPARLSISRPPPPALAPAASPVVTALPASAPHRCSSLSFPLVAAPRRALRSRRRSRRLHLSASSGESSEEPQASRNFVQGLRVPEAWLAPPKALEESEWLRVALHKWLDDEFCPEEMNVEISRVAAQSYQESLLARNPDMGDILLKMATDLLSLSYQESFHGAFSAANAAVRLITERMESCS</sequence>
<dbReference type="EMBL" id="LR746264">
    <property type="protein sequence ID" value="CAA7388650.1"/>
    <property type="molecule type" value="Genomic_DNA"/>
</dbReference>
<keyword evidence="3" id="KW-1185">Reference proteome</keyword>
<gene>
    <name evidence="2" type="ORF">SI8410_01000837</name>
</gene>
<organism evidence="2 3">
    <name type="scientific">Spirodela intermedia</name>
    <name type="common">Intermediate duckweed</name>
    <dbReference type="NCBI Taxonomy" id="51605"/>
    <lineage>
        <taxon>Eukaryota</taxon>
        <taxon>Viridiplantae</taxon>
        <taxon>Streptophyta</taxon>
        <taxon>Embryophyta</taxon>
        <taxon>Tracheophyta</taxon>
        <taxon>Spermatophyta</taxon>
        <taxon>Magnoliopsida</taxon>
        <taxon>Liliopsida</taxon>
        <taxon>Araceae</taxon>
        <taxon>Lemnoideae</taxon>
        <taxon>Spirodela</taxon>
    </lineage>
</organism>
<feature type="region of interest" description="Disordered" evidence="1">
    <location>
        <begin position="60"/>
        <end position="82"/>
    </location>
</feature>
<dbReference type="PANTHER" id="PTHR36776">
    <property type="entry name" value="EXPRESSED PROTEIN"/>
    <property type="match status" value="1"/>
</dbReference>
<accession>A0A7I8JXM5</accession>